<feature type="domain" description="ELYS-like" evidence="4">
    <location>
        <begin position="303"/>
        <end position="571"/>
    </location>
</feature>
<feature type="compositionally biased region" description="Polar residues" evidence="3">
    <location>
        <begin position="12"/>
        <end position="28"/>
    </location>
</feature>
<feature type="region of interest" description="Disordered" evidence="3">
    <location>
        <begin position="817"/>
        <end position="867"/>
    </location>
</feature>
<keyword evidence="6" id="KW-1185">Reference proteome</keyword>
<feature type="region of interest" description="Disordered" evidence="3">
    <location>
        <begin position="1"/>
        <end position="28"/>
    </location>
</feature>
<dbReference type="AlphaFoldDB" id="A0A7J9L0L9"/>
<dbReference type="OrthoDB" id="20729at2759"/>
<organism evidence="5 6">
    <name type="scientific">Gossypium schwendimanii</name>
    <name type="common">Cotton</name>
    <dbReference type="NCBI Taxonomy" id="34291"/>
    <lineage>
        <taxon>Eukaryota</taxon>
        <taxon>Viridiplantae</taxon>
        <taxon>Streptophyta</taxon>
        <taxon>Embryophyta</taxon>
        <taxon>Tracheophyta</taxon>
        <taxon>Spermatophyta</taxon>
        <taxon>Magnoliopsida</taxon>
        <taxon>eudicotyledons</taxon>
        <taxon>Gunneridae</taxon>
        <taxon>Pentapetalae</taxon>
        <taxon>rosids</taxon>
        <taxon>malvids</taxon>
        <taxon>Malvales</taxon>
        <taxon>Malvaceae</taxon>
        <taxon>Malvoideae</taxon>
        <taxon>Gossypium</taxon>
    </lineage>
</organism>
<dbReference type="EMBL" id="JABFAF010000003">
    <property type="protein sequence ID" value="MBA0851969.1"/>
    <property type="molecule type" value="Genomic_DNA"/>
</dbReference>
<dbReference type="InterPro" id="IPR044718">
    <property type="entry name" value="HOS1"/>
</dbReference>
<dbReference type="PANTHER" id="PTHR47358">
    <property type="entry name" value="E3 UBIQUITIN-PROTEIN LIGASE HOS1"/>
    <property type="match status" value="1"/>
</dbReference>
<feature type="compositionally biased region" description="Basic residues" evidence="3">
    <location>
        <begin position="926"/>
        <end position="936"/>
    </location>
</feature>
<sequence length="936" mass="106003">MEKHEINGPVHPSSSGSNGRTVRSPAHQPNFNSRAVQEALEHLASVDLSELFNEAKTEYCRATRDLRRCGRYVKYVLNSCGHASLCAECCQRCDLCPICRIPLASGNNRLRLRLFDECIDAGLISRRYGDIFQNKEDRDDQMNADVQQLRVYLNGKTTDVTDICMDETAVSSDAITALLLDEKVVKDWVGEMEKSLCLLHKYSAYLASLSSILEVLESSFKGRPLPQLHDLHHLQESILKMKQHLEIIMWCIRHQFLEHVRSRHANFTSWHNLVRERKSAATARAWPDVVDRSADSTRQDGSLFIEDALANLDIEQACDQELGEESYFAFLLKDSASFSRSKIEGLIGCYPFESLQAAVDILFLRGSSDLVVAKQAIFVYYLFDRHWSRPEEEWRDIVDDFATSFGINRHSLLESFIFCLLDDHTDEALQESFQLLPEISGPTTHPKIARVLLERQNPEVAHMVLRWSGRDDGSQLVSLSEAVTVVWVKVECRLLTEAFTYQRMLCTKVREKNFKYGPSEDGQCRSWMDWTEILVSELCCLCIRRNLVDRIIELPWNSDEEKYIHKCLLDCATDDPSSANGSLLLVFYLQRYRYVEAYQVSLKLWTLEEDFISTHSVNEEFLEVLSRMESCRQRRKSLVDKGIELLPEILQQQVKTGTLPDIVVTFGQENEMPARSGLPELQEPEPAPLLVPSTSDSILLQPDLLTTPSRSAVSEIPKIFGGYVNGSQVGAGNHGSLSILHGRLFVGPETISNVEVGKSFNFEGISSPGICRVSPTYATPLNGISQSSSRELPIRHLQEKQSDKIISEGEQNGFVKQVHNTSPPYSQRVTANPVSMPSSNYSLKGSANNLPSNISGKRGQSNRDDSYWTVPPNEDLTDVVSWSHEQRPFEDRYINEGLRWRSDETSDEEEQNPGGTIKVGGPTPTKGHRRRRFAIR</sequence>
<dbReference type="GO" id="GO:0016567">
    <property type="term" value="P:protein ubiquitination"/>
    <property type="evidence" value="ECO:0007669"/>
    <property type="project" value="InterPro"/>
</dbReference>
<evidence type="ECO:0000313" key="6">
    <source>
        <dbReference type="Proteomes" id="UP000593576"/>
    </source>
</evidence>
<evidence type="ECO:0000259" key="4">
    <source>
        <dbReference type="Pfam" id="PF13934"/>
    </source>
</evidence>
<keyword evidence="2" id="KW-0539">Nucleus</keyword>
<protein>
    <recommendedName>
        <fullName evidence="4">ELYS-like domain-containing protein</fullName>
    </recommendedName>
</protein>
<proteinExistence type="predicted"/>
<feature type="region of interest" description="Disordered" evidence="3">
    <location>
        <begin position="900"/>
        <end position="936"/>
    </location>
</feature>
<dbReference type="InterPro" id="IPR025151">
    <property type="entry name" value="ELYS_dom"/>
</dbReference>
<dbReference type="Proteomes" id="UP000593576">
    <property type="component" value="Unassembled WGS sequence"/>
</dbReference>
<evidence type="ECO:0000256" key="1">
    <source>
        <dbReference type="ARBA" id="ARBA00004123"/>
    </source>
</evidence>
<comment type="subcellular location">
    <subcellularLocation>
        <location evidence="1">Nucleus</location>
    </subcellularLocation>
</comment>
<dbReference type="PANTHER" id="PTHR47358:SF2">
    <property type="entry name" value="E3 UBIQUITIN-PROTEIN LIGASE HOS1"/>
    <property type="match status" value="1"/>
</dbReference>
<feature type="compositionally biased region" description="Polar residues" evidence="3">
    <location>
        <begin position="818"/>
        <end position="859"/>
    </location>
</feature>
<evidence type="ECO:0000256" key="2">
    <source>
        <dbReference type="ARBA" id="ARBA00023242"/>
    </source>
</evidence>
<reference evidence="5 6" key="1">
    <citation type="journal article" date="2019" name="Genome Biol. Evol.">
        <title>Insights into the evolution of the New World diploid cottons (Gossypium, subgenus Houzingenia) based on genome sequencing.</title>
        <authorList>
            <person name="Grover C.E."/>
            <person name="Arick M.A. 2nd"/>
            <person name="Thrash A."/>
            <person name="Conover J.L."/>
            <person name="Sanders W.S."/>
            <person name="Peterson D.G."/>
            <person name="Frelichowski J.E."/>
            <person name="Scheffler J.A."/>
            <person name="Scheffler B.E."/>
            <person name="Wendel J.F."/>
        </authorList>
    </citation>
    <scope>NUCLEOTIDE SEQUENCE [LARGE SCALE GENOMIC DNA]</scope>
    <source>
        <strain evidence="5">1</strain>
        <tissue evidence="5">Leaf</tissue>
    </source>
</reference>
<dbReference type="Pfam" id="PF13934">
    <property type="entry name" value="ELYS"/>
    <property type="match status" value="1"/>
</dbReference>
<name>A0A7J9L0L9_GOSSC</name>
<dbReference type="GO" id="GO:0004842">
    <property type="term" value="F:ubiquitin-protein transferase activity"/>
    <property type="evidence" value="ECO:0007669"/>
    <property type="project" value="InterPro"/>
</dbReference>
<dbReference type="GO" id="GO:0005634">
    <property type="term" value="C:nucleus"/>
    <property type="evidence" value="ECO:0007669"/>
    <property type="project" value="UniProtKB-SubCell"/>
</dbReference>
<accession>A0A7J9L0L9</accession>
<evidence type="ECO:0000313" key="5">
    <source>
        <dbReference type="EMBL" id="MBA0851969.1"/>
    </source>
</evidence>
<comment type="caution">
    <text evidence="5">The sequence shown here is derived from an EMBL/GenBank/DDBJ whole genome shotgun (WGS) entry which is preliminary data.</text>
</comment>
<evidence type="ECO:0000256" key="3">
    <source>
        <dbReference type="SAM" id="MobiDB-lite"/>
    </source>
</evidence>
<gene>
    <name evidence="5" type="ORF">Goshw_029657</name>
</gene>